<dbReference type="InterPro" id="IPR037066">
    <property type="entry name" value="Plug_dom_sf"/>
</dbReference>
<evidence type="ECO:0000313" key="12">
    <source>
        <dbReference type="Proteomes" id="UP000005631"/>
    </source>
</evidence>
<evidence type="ECO:0000259" key="9">
    <source>
        <dbReference type="Pfam" id="PF07715"/>
    </source>
</evidence>
<evidence type="ECO:0000256" key="7">
    <source>
        <dbReference type="PROSITE-ProRule" id="PRU01360"/>
    </source>
</evidence>
<dbReference type="Gene3D" id="2.40.170.20">
    <property type="entry name" value="TonB-dependent receptor, beta-barrel domain"/>
    <property type="match status" value="1"/>
</dbReference>
<keyword evidence="11" id="KW-0675">Receptor</keyword>
<evidence type="ECO:0000259" key="10">
    <source>
        <dbReference type="Pfam" id="PF14905"/>
    </source>
</evidence>
<evidence type="ECO:0000256" key="3">
    <source>
        <dbReference type="ARBA" id="ARBA00022452"/>
    </source>
</evidence>
<keyword evidence="3 7" id="KW-1134">Transmembrane beta strand</keyword>
<name>G8R7U5_OWEHD</name>
<dbReference type="InterPro" id="IPR012910">
    <property type="entry name" value="Plug_dom"/>
</dbReference>
<dbReference type="Proteomes" id="UP000005631">
    <property type="component" value="Chromosome"/>
</dbReference>
<feature type="signal peptide" evidence="8">
    <location>
        <begin position="1"/>
        <end position="23"/>
    </location>
</feature>
<gene>
    <name evidence="11" type="ordered locus">Oweho_2506</name>
</gene>
<dbReference type="OrthoDB" id="8764943at2"/>
<dbReference type="Gene3D" id="2.170.130.10">
    <property type="entry name" value="TonB-dependent receptor, plug domain"/>
    <property type="match status" value="1"/>
</dbReference>
<dbReference type="InterPro" id="IPR008969">
    <property type="entry name" value="CarboxyPept-like_regulatory"/>
</dbReference>
<evidence type="ECO:0000256" key="1">
    <source>
        <dbReference type="ARBA" id="ARBA00004571"/>
    </source>
</evidence>
<accession>G8R7U5</accession>
<keyword evidence="4 7" id="KW-0812">Transmembrane</keyword>
<keyword evidence="5 7" id="KW-0472">Membrane</keyword>
<dbReference type="SUPFAM" id="SSF49464">
    <property type="entry name" value="Carboxypeptidase regulatory domain-like"/>
    <property type="match status" value="1"/>
</dbReference>
<dbReference type="PATRIC" id="fig|926562.3.peg.2523"/>
<feature type="chain" id="PRO_5003514445" evidence="8">
    <location>
        <begin position="24"/>
        <end position="792"/>
    </location>
</feature>
<feature type="domain" description="Outer membrane protein beta-barrel" evidence="10">
    <location>
        <begin position="378"/>
        <end position="776"/>
    </location>
</feature>
<evidence type="ECO:0000256" key="6">
    <source>
        <dbReference type="ARBA" id="ARBA00023237"/>
    </source>
</evidence>
<dbReference type="GO" id="GO:0009279">
    <property type="term" value="C:cell outer membrane"/>
    <property type="evidence" value="ECO:0007669"/>
    <property type="project" value="UniProtKB-SubCell"/>
</dbReference>
<organism evidence="11 12">
    <name type="scientific">Owenweeksia hongkongensis (strain DSM 17368 / CIP 108786 / JCM 12287 / NRRL B-23963 / UST20020801)</name>
    <dbReference type="NCBI Taxonomy" id="926562"/>
    <lineage>
        <taxon>Bacteria</taxon>
        <taxon>Pseudomonadati</taxon>
        <taxon>Bacteroidota</taxon>
        <taxon>Flavobacteriia</taxon>
        <taxon>Flavobacteriales</taxon>
        <taxon>Owenweeksiaceae</taxon>
        <taxon>Owenweeksia</taxon>
    </lineage>
</organism>
<comment type="subcellular location">
    <subcellularLocation>
        <location evidence="1 7">Cell outer membrane</location>
        <topology evidence="1 7">Multi-pass membrane protein</topology>
    </subcellularLocation>
</comment>
<evidence type="ECO:0000313" key="11">
    <source>
        <dbReference type="EMBL" id="AEV33476.1"/>
    </source>
</evidence>
<dbReference type="Pfam" id="PF07715">
    <property type="entry name" value="Plug"/>
    <property type="match status" value="1"/>
</dbReference>
<dbReference type="PROSITE" id="PS52016">
    <property type="entry name" value="TONB_DEPENDENT_REC_3"/>
    <property type="match status" value="1"/>
</dbReference>
<dbReference type="InterPro" id="IPR036942">
    <property type="entry name" value="Beta-barrel_TonB_sf"/>
</dbReference>
<sequence length="792" mass="88672">MPLLQKYTLAATLLIFSVFVLPAQNNISITGTVVDATDGSPIPYATAVAISNSDQKVINGSTTDDDGEFSLNSTSTDISIEISFIGYTKKTIKDFTIRNGSVILGKIKLSQNSESLDEVSVTAEKSSMEFKLDKRVFNVGQDISSSGMGALDVLNNVPSVNVDIEGAISLRGNTGVQILINGKPSVLADEQSNALGTLTADMIESIEVITNPSAKYEAEGTSGIINIILKKEEKKGFNGSASINTGVPHNHSVGVSLNQRTENFNFFTQFGAGYRSLPRYSESINRNLVDSTMVESDGVSYRNENFYNITLGADYYINDLNTITLSGNFAYEIETPDGETHFDLYDSIGQLYSSYDRIETTEATNPKYQYDLQYKKQFKNDEDHTLLFSTLGRFFGKDQSSEFINEYSFGPEYTANQQTETDFYQADYTFKLDYTNPITDAITLEVGSQYQINDVGNDYAVYDQVGTAWVLDSNLTNNFEYNQKVLGVYGTGSYEGKKWGVKVGLRVENTDLNTLLTNTNESNTQNYTDFFPTLHTSYKISQRFSLQAGYSRRIFRPRLWDLNPFFNIQNNFNVRTGNPDLLPEYADSYELTGVFIFEKASLTSSVYHLYTTDVVERVSFFANNVNVTTPVNVGTNNKTGVELTGKYTPLDWLSINGDFNYGFFVRQGEFENQNFDFNGDQWSVKFTTKFKLPAGFDLEISPNYRSRYKTVQGEVSGFAFADAGIRKKLWKGKAVINLAVRDIFASRIRESIVDQPTYYVYDFGKRGRFVTLGFSYSFGKGEAMSYSGGRRR</sequence>
<dbReference type="InterPro" id="IPR041700">
    <property type="entry name" value="OMP_b-brl_3"/>
</dbReference>
<dbReference type="AlphaFoldDB" id="G8R7U5"/>
<dbReference type="STRING" id="926562.Oweho_2506"/>
<keyword evidence="12" id="KW-1185">Reference proteome</keyword>
<dbReference type="Gene3D" id="2.60.40.1120">
    <property type="entry name" value="Carboxypeptidase-like, regulatory domain"/>
    <property type="match status" value="1"/>
</dbReference>
<dbReference type="eggNOG" id="COG4771">
    <property type="taxonomic scope" value="Bacteria"/>
</dbReference>
<keyword evidence="2 7" id="KW-0813">Transport</keyword>
<keyword evidence="6 7" id="KW-0998">Cell outer membrane</keyword>
<dbReference type="PANTHER" id="PTHR40980">
    <property type="entry name" value="PLUG DOMAIN-CONTAINING PROTEIN"/>
    <property type="match status" value="1"/>
</dbReference>
<dbReference type="EMBL" id="CP003156">
    <property type="protein sequence ID" value="AEV33476.1"/>
    <property type="molecule type" value="Genomic_DNA"/>
</dbReference>
<proteinExistence type="inferred from homology"/>
<evidence type="ECO:0000256" key="8">
    <source>
        <dbReference type="SAM" id="SignalP"/>
    </source>
</evidence>
<dbReference type="HOGENOM" id="CLU_017617_0_0_10"/>
<dbReference type="PANTHER" id="PTHR40980:SF4">
    <property type="entry name" value="TONB-DEPENDENT RECEPTOR-LIKE BETA-BARREL DOMAIN-CONTAINING PROTEIN"/>
    <property type="match status" value="1"/>
</dbReference>
<evidence type="ECO:0000256" key="4">
    <source>
        <dbReference type="ARBA" id="ARBA00022692"/>
    </source>
</evidence>
<feature type="domain" description="TonB-dependent receptor plug" evidence="9">
    <location>
        <begin position="151"/>
        <end position="223"/>
    </location>
</feature>
<dbReference type="InterPro" id="IPR039426">
    <property type="entry name" value="TonB-dep_rcpt-like"/>
</dbReference>
<reference evidence="11 12" key="1">
    <citation type="journal article" date="2012" name="Stand. Genomic Sci.">
        <title>Genome sequence of the orange-pigmented seawater bacterium Owenweeksia hongkongensis type strain (UST20020801(T)).</title>
        <authorList>
            <person name="Riedel T."/>
            <person name="Held B."/>
            <person name="Nolan M."/>
            <person name="Lucas S."/>
            <person name="Lapidus A."/>
            <person name="Tice H."/>
            <person name="Del Rio T.G."/>
            <person name="Cheng J.F."/>
            <person name="Han C."/>
            <person name="Tapia R."/>
            <person name="Goodwin L.A."/>
            <person name="Pitluck S."/>
            <person name="Liolios K."/>
            <person name="Mavromatis K."/>
            <person name="Pagani I."/>
            <person name="Ivanova N."/>
            <person name="Mikhailova N."/>
            <person name="Pati A."/>
            <person name="Chen A."/>
            <person name="Palaniappan K."/>
            <person name="Rohde M."/>
            <person name="Tindall B.J."/>
            <person name="Detter J.C."/>
            <person name="Goker M."/>
            <person name="Woyke T."/>
            <person name="Bristow J."/>
            <person name="Eisen J.A."/>
            <person name="Markowitz V."/>
            <person name="Hugenholtz P."/>
            <person name="Klenk H.P."/>
            <person name="Kyrpides N.C."/>
        </authorList>
    </citation>
    <scope>NUCLEOTIDE SEQUENCE</scope>
    <source>
        <strain evidence="12">DSM 17368 / JCM 12287 / NRRL B-23963</strain>
    </source>
</reference>
<dbReference type="RefSeq" id="WP_014202825.1">
    <property type="nucleotide sequence ID" value="NC_016599.1"/>
</dbReference>
<protein>
    <submittedName>
        <fullName evidence="11">Outer membrane receptor protein</fullName>
    </submittedName>
</protein>
<dbReference type="Pfam" id="PF14905">
    <property type="entry name" value="OMP_b-brl_3"/>
    <property type="match status" value="1"/>
</dbReference>
<dbReference type="Pfam" id="PF13715">
    <property type="entry name" value="CarbopepD_reg_2"/>
    <property type="match status" value="1"/>
</dbReference>
<evidence type="ECO:0000256" key="2">
    <source>
        <dbReference type="ARBA" id="ARBA00022448"/>
    </source>
</evidence>
<dbReference type="SUPFAM" id="SSF56935">
    <property type="entry name" value="Porins"/>
    <property type="match status" value="1"/>
</dbReference>
<dbReference type="KEGG" id="oho:Oweho_2506"/>
<evidence type="ECO:0000256" key="5">
    <source>
        <dbReference type="ARBA" id="ARBA00023136"/>
    </source>
</evidence>
<keyword evidence="8" id="KW-0732">Signal</keyword>
<comment type="similarity">
    <text evidence="7">Belongs to the TonB-dependent receptor family.</text>
</comment>